<comment type="caution">
    <text evidence="1">The sequence shown here is derived from an EMBL/GenBank/DDBJ whole genome shotgun (WGS) entry which is preliminary data.</text>
</comment>
<dbReference type="Proteomes" id="UP001196413">
    <property type="component" value="Unassembled WGS sequence"/>
</dbReference>
<reference evidence="1" key="1">
    <citation type="submission" date="2021-06" db="EMBL/GenBank/DDBJ databases">
        <title>Parelaphostrongylus tenuis whole genome reference sequence.</title>
        <authorList>
            <person name="Garwood T.J."/>
            <person name="Larsen P.A."/>
            <person name="Fountain-Jones N.M."/>
            <person name="Garbe J.R."/>
            <person name="Macchietto M.G."/>
            <person name="Kania S.A."/>
            <person name="Gerhold R.W."/>
            <person name="Richards J.E."/>
            <person name="Wolf T.M."/>
        </authorList>
    </citation>
    <scope>NUCLEOTIDE SEQUENCE</scope>
    <source>
        <strain evidence="1">MNPRO001-30</strain>
        <tissue evidence="1">Meninges</tissue>
    </source>
</reference>
<keyword evidence="2" id="KW-1185">Reference proteome</keyword>
<dbReference type="AlphaFoldDB" id="A0AAD5R3F9"/>
<protein>
    <submittedName>
        <fullName evidence="1">Uncharacterized protein</fullName>
    </submittedName>
</protein>
<gene>
    <name evidence="1" type="ORF">KIN20_030031</name>
</gene>
<evidence type="ECO:0000313" key="1">
    <source>
        <dbReference type="EMBL" id="KAJ1368756.1"/>
    </source>
</evidence>
<evidence type="ECO:0000313" key="2">
    <source>
        <dbReference type="Proteomes" id="UP001196413"/>
    </source>
</evidence>
<sequence>MLKHLGEARDCFAQANARKTRKHHDIRYDNKSLAALSICHPQNTQNGIHDVPRWRVYADILGMNAAAGRGRTIIRWRLYVRGCQGYTVEKILI</sequence>
<proteinExistence type="predicted"/>
<name>A0AAD5R3F9_PARTN</name>
<accession>A0AAD5R3F9</accession>
<organism evidence="1 2">
    <name type="scientific">Parelaphostrongylus tenuis</name>
    <name type="common">Meningeal worm</name>
    <dbReference type="NCBI Taxonomy" id="148309"/>
    <lineage>
        <taxon>Eukaryota</taxon>
        <taxon>Metazoa</taxon>
        <taxon>Ecdysozoa</taxon>
        <taxon>Nematoda</taxon>
        <taxon>Chromadorea</taxon>
        <taxon>Rhabditida</taxon>
        <taxon>Rhabditina</taxon>
        <taxon>Rhabditomorpha</taxon>
        <taxon>Strongyloidea</taxon>
        <taxon>Metastrongylidae</taxon>
        <taxon>Parelaphostrongylus</taxon>
    </lineage>
</organism>
<dbReference type="EMBL" id="JAHQIW010006296">
    <property type="protein sequence ID" value="KAJ1368756.1"/>
    <property type="molecule type" value="Genomic_DNA"/>
</dbReference>